<dbReference type="InterPro" id="IPR037175">
    <property type="entry name" value="KFase_sf"/>
</dbReference>
<sequence>MPVRDITRPLPDDAMVYPGDPAPRMVQEDTGASRISALTLCSHSGTHIDAPSHFLEGGATVDEIPLERLMGRARVADLRSVRGAITAGEIEPHLAGTERLLLKTWFSEATRFDPVYPALSLEAARLLTESGVVCVGIDTPSIEVYDGDGAVHRHLLAAGVAIIELLDLTSVPAGDYTMVALPLRLKGCDGSPARVVLSDAETTGGR</sequence>
<dbReference type="PANTHER" id="PTHR31118:SF12">
    <property type="entry name" value="CYCLASE-LIKE PROTEIN 2"/>
    <property type="match status" value="1"/>
</dbReference>
<dbReference type="InterPro" id="IPR007325">
    <property type="entry name" value="KFase/CYL"/>
</dbReference>
<dbReference type="Pfam" id="PF04199">
    <property type="entry name" value="Cyclase"/>
    <property type="match status" value="1"/>
</dbReference>
<accession>A0A498H3F1</accession>
<dbReference type="SUPFAM" id="SSF102198">
    <property type="entry name" value="Putative cyclase"/>
    <property type="match status" value="1"/>
</dbReference>
<dbReference type="GO" id="GO:0004061">
    <property type="term" value="F:arylformamidase activity"/>
    <property type="evidence" value="ECO:0007669"/>
    <property type="project" value="InterPro"/>
</dbReference>
<organism evidence="8 9">
    <name type="scientific">Methanoculleus taiwanensis</name>
    <dbReference type="NCBI Taxonomy" id="1550565"/>
    <lineage>
        <taxon>Archaea</taxon>
        <taxon>Methanobacteriati</taxon>
        <taxon>Methanobacteriota</taxon>
        <taxon>Stenosarchaea group</taxon>
        <taxon>Methanomicrobia</taxon>
        <taxon>Methanomicrobiales</taxon>
        <taxon>Methanomicrobiaceae</taxon>
        <taxon>Methanoculleus</taxon>
    </lineage>
</organism>
<dbReference type="GO" id="GO:0046872">
    <property type="term" value="F:metal ion binding"/>
    <property type="evidence" value="ECO:0007669"/>
    <property type="project" value="UniProtKB-KW"/>
</dbReference>
<reference evidence="8 9" key="1">
    <citation type="journal article" date="2015" name="Int. J. Syst. Evol. Microbiol.">
        <title>Methanoculleus taiwanensis sp. nov., a methanogen isolated from deep marine sediment at the deformation front area near Taiwan.</title>
        <authorList>
            <person name="Weng C.Y."/>
            <person name="Chen S.C."/>
            <person name="Lai M.C."/>
            <person name="Wu S.Y."/>
            <person name="Lin S."/>
            <person name="Yang T.F."/>
            <person name="Chen P.C."/>
        </authorList>
    </citation>
    <scope>NUCLEOTIDE SEQUENCE [LARGE SCALE GENOMIC DNA]</scope>
    <source>
        <strain evidence="8 9">CYW4</strain>
    </source>
</reference>
<dbReference type="Proteomes" id="UP000290932">
    <property type="component" value="Unassembled WGS sequence"/>
</dbReference>
<comment type="caution">
    <text evidence="8">The sequence shown here is derived from an EMBL/GenBank/DDBJ whole genome shotgun (WGS) entry which is preliminary data.</text>
</comment>
<dbReference type="OrthoDB" id="9014at2157"/>
<name>A0A498H3F1_9EURY</name>
<dbReference type="RefSeq" id="WP_128692381.1">
    <property type="nucleotide sequence ID" value="NZ_LHQS01000001.1"/>
</dbReference>
<dbReference type="AlphaFoldDB" id="A0A498H3F1"/>
<keyword evidence="9" id="KW-1185">Reference proteome</keyword>
<evidence type="ECO:0000256" key="7">
    <source>
        <dbReference type="ARBA" id="ARBA00023079"/>
    </source>
</evidence>
<dbReference type="GO" id="GO:0019441">
    <property type="term" value="P:L-tryptophan catabolic process to kynurenine"/>
    <property type="evidence" value="ECO:0007669"/>
    <property type="project" value="InterPro"/>
</dbReference>
<keyword evidence="5" id="KW-0378">Hydrolase</keyword>
<evidence type="ECO:0000256" key="2">
    <source>
        <dbReference type="ARBA" id="ARBA00005023"/>
    </source>
</evidence>
<keyword evidence="6" id="KW-0862">Zinc</keyword>
<dbReference type="PANTHER" id="PTHR31118">
    <property type="entry name" value="CYCLASE-LIKE PROTEIN 2"/>
    <property type="match status" value="1"/>
</dbReference>
<proteinExistence type="predicted"/>
<evidence type="ECO:0000313" key="8">
    <source>
        <dbReference type="EMBL" id="RXE56668.1"/>
    </source>
</evidence>
<dbReference type="FunFam" id="3.50.30.50:FF:000001">
    <property type="entry name" value="Kynurenine formamidase"/>
    <property type="match status" value="1"/>
</dbReference>
<evidence type="ECO:0000256" key="3">
    <source>
        <dbReference type="ARBA" id="ARBA00011738"/>
    </source>
</evidence>
<keyword evidence="4" id="KW-0479">Metal-binding</keyword>
<dbReference type="Gene3D" id="3.50.30.50">
    <property type="entry name" value="Putative cyclase"/>
    <property type="match status" value="1"/>
</dbReference>
<gene>
    <name evidence="8" type="ORF">ABH15_00320</name>
</gene>
<comment type="subunit">
    <text evidence="3">Homodimer.</text>
</comment>
<keyword evidence="7" id="KW-0823">Tryptophan catabolism</keyword>
<protein>
    <submittedName>
        <fullName evidence="8">Cyclase</fullName>
    </submittedName>
</protein>
<comment type="pathway">
    <text evidence="2">Amino-acid degradation.</text>
</comment>
<evidence type="ECO:0000256" key="4">
    <source>
        <dbReference type="ARBA" id="ARBA00022723"/>
    </source>
</evidence>
<comment type="cofactor">
    <cofactor evidence="1">
        <name>Zn(2+)</name>
        <dbReference type="ChEBI" id="CHEBI:29105"/>
    </cofactor>
</comment>
<evidence type="ECO:0000256" key="1">
    <source>
        <dbReference type="ARBA" id="ARBA00001947"/>
    </source>
</evidence>
<dbReference type="EMBL" id="LHQS01000001">
    <property type="protein sequence ID" value="RXE56668.1"/>
    <property type="molecule type" value="Genomic_DNA"/>
</dbReference>
<evidence type="ECO:0000256" key="6">
    <source>
        <dbReference type="ARBA" id="ARBA00022833"/>
    </source>
</evidence>
<evidence type="ECO:0000313" key="9">
    <source>
        <dbReference type="Proteomes" id="UP000290932"/>
    </source>
</evidence>
<evidence type="ECO:0000256" key="5">
    <source>
        <dbReference type="ARBA" id="ARBA00022801"/>
    </source>
</evidence>